<evidence type="ECO:0000259" key="9">
    <source>
        <dbReference type="Pfam" id="PF01490"/>
    </source>
</evidence>
<dbReference type="InterPro" id="IPR013057">
    <property type="entry name" value="AA_transpt_TM"/>
</dbReference>
<feature type="transmembrane region" description="Helical" evidence="8">
    <location>
        <begin position="273"/>
        <end position="296"/>
    </location>
</feature>
<keyword evidence="5 8" id="KW-1133">Transmembrane helix</keyword>
<protein>
    <recommendedName>
        <fullName evidence="9">Amino acid transporter transmembrane domain-containing protein</fullName>
    </recommendedName>
</protein>
<comment type="subcellular location">
    <subcellularLocation>
        <location evidence="1">Membrane</location>
    </subcellularLocation>
</comment>
<evidence type="ECO:0000256" key="3">
    <source>
        <dbReference type="ARBA" id="ARBA00022692"/>
    </source>
</evidence>
<dbReference type="Proteomes" id="UP000243459">
    <property type="component" value="Chromosome 5"/>
</dbReference>
<feature type="compositionally biased region" description="Polar residues" evidence="7">
    <location>
        <begin position="60"/>
        <end position="72"/>
    </location>
</feature>
<reference evidence="11" key="1">
    <citation type="journal article" date="2017" name="Nat. Commun.">
        <title>The asparagus genome sheds light on the origin and evolution of a young Y chromosome.</title>
        <authorList>
            <person name="Harkess A."/>
            <person name="Zhou J."/>
            <person name="Xu C."/>
            <person name="Bowers J.E."/>
            <person name="Van der Hulst R."/>
            <person name="Ayyampalayam S."/>
            <person name="Mercati F."/>
            <person name="Riccardi P."/>
            <person name="McKain M.R."/>
            <person name="Kakrana A."/>
            <person name="Tang H."/>
            <person name="Ray J."/>
            <person name="Groenendijk J."/>
            <person name="Arikit S."/>
            <person name="Mathioni S.M."/>
            <person name="Nakano M."/>
            <person name="Shan H."/>
            <person name="Telgmann-Rauber A."/>
            <person name="Kanno A."/>
            <person name="Yue Z."/>
            <person name="Chen H."/>
            <person name="Li W."/>
            <person name="Chen Y."/>
            <person name="Xu X."/>
            <person name="Zhang Y."/>
            <person name="Luo S."/>
            <person name="Chen H."/>
            <person name="Gao J."/>
            <person name="Mao Z."/>
            <person name="Pires J.C."/>
            <person name="Luo M."/>
            <person name="Kudrna D."/>
            <person name="Wing R.A."/>
            <person name="Meyers B.C."/>
            <person name="Yi K."/>
            <person name="Kong H."/>
            <person name="Lavrijsen P."/>
            <person name="Sunseri F."/>
            <person name="Falavigna A."/>
            <person name="Ye Y."/>
            <person name="Leebens-Mack J.H."/>
            <person name="Chen G."/>
        </authorList>
    </citation>
    <scope>NUCLEOTIDE SEQUENCE [LARGE SCALE GENOMIC DNA]</scope>
    <source>
        <strain evidence="11">cv. DH0086</strain>
    </source>
</reference>
<feature type="domain" description="Amino acid transporter transmembrane" evidence="9">
    <location>
        <begin position="237"/>
        <end position="655"/>
    </location>
</feature>
<feature type="transmembrane region" description="Helical" evidence="8">
    <location>
        <begin position="316"/>
        <end position="340"/>
    </location>
</feature>
<feature type="compositionally biased region" description="Polar residues" evidence="7">
    <location>
        <begin position="128"/>
        <end position="145"/>
    </location>
</feature>
<name>A0A5P1EU07_ASPOF</name>
<feature type="transmembrane region" description="Helical" evidence="8">
    <location>
        <begin position="385"/>
        <end position="410"/>
    </location>
</feature>
<dbReference type="OrthoDB" id="40134at2759"/>
<evidence type="ECO:0000256" key="8">
    <source>
        <dbReference type="SAM" id="Phobius"/>
    </source>
</evidence>
<evidence type="ECO:0000256" key="4">
    <source>
        <dbReference type="ARBA" id="ARBA00022970"/>
    </source>
</evidence>
<feature type="transmembrane region" description="Helical" evidence="8">
    <location>
        <begin position="600"/>
        <end position="622"/>
    </location>
</feature>
<dbReference type="Gramene" id="ONK69294">
    <property type="protein sequence ID" value="ONK69294"/>
    <property type="gene ID" value="A4U43_C05F21340"/>
</dbReference>
<keyword evidence="6 8" id="KW-0472">Membrane</keyword>
<feature type="transmembrane region" description="Helical" evidence="8">
    <location>
        <begin position="574"/>
        <end position="594"/>
    </location>
</feature>
<proteinExistence type="predicted"/>
<dbReference type="AlphaFoldDB" id="A0A5P1EU07"/>
<feature type="compositionally biased region" description="Basic and acidic residues" evidence="7">
    <location>
        <begin position="1"/>
        <end position="37"/>
    </location>
</feature>
<dbReference type="Pfam" id="PF01490">
    <property type="entry name" value="Aa_trans"/>
    <property type="match status" value="1"/>
</dbReference>
<evidence type="ECO:0000313" key="10">
    <source>
        <dbReference type="EMBL" id="ONK69294.1"/>
    </source>
</evidence>
<accession>A0A5P1EU07</accession>
<evidence type="ECO:0000256" key="6">
    <source>
        <dbReference type="ARBA" id="ARBA00023136"/>
    </source>
</evidence>
<dbReference type="GO" id="GO:0016020">
    <property type="term" value="C:membrane"/>
    <property type="evidence" value="ECO:0007669"/>
    <property type="project" value="UniProtKB-SubCell"/>
</dbReference>
<evidence type="ECO:0000256" key="5">
    <source>
        <dbReference type="ARBA" id="ARBA00022989"/>
    </source>
</evidence>
<sequence length="660" mass="71651">MAGEGEEGRKRAAEEGEEDKPSAEKAKTERAGERAEINKAAAVTNSEENNIEEERAGNVENKQQSSGTINSQEESEGEIEKTTSGTGSSEEKRAVQGESKSSASDLEGESAGEDGNTQSGTDDDQEESTVAVQGENRSLATNSEGETAIEGENMQSGLNAREERSVAVQGENRSLAANSEGERGVQCEDPPSGRNPREESVVRVADSTSSSEGQEERGEGQTQPLLPNRPSQQSIKTGTTFTASAHIITAMIGSGVLSLACSLTQLGWIGGTLFMVFVAGITYFQSTVLADCYISSDARHPINSTYMDAVREKFGVTAAWVCVCFQQAYIVGTAIAYNITSATSMRVLWKSFGWGSNGITYFLLMFGGAQIFLSQISDFYNNRFLTFLAAIMSIVYTLIGILQSSLKLIANRKTPAGRIRRLSMVSSSQEVWQIAQALGAILFAYPFTTILFEIQDTLKPPENERMKKASAISLSITTVFYILSSCLEYAAFGKDTPGSLLVEFGPDGPNWAVKVANFCIVIHLLGGYQMYSQTVFSCVEGSLRNFFPSNGFINNSHHVNIQFLPPIRTTLLRLSFRTLFVAVTIVVAIIFPEIKIFNGVLGVVGSISFWLLAVYFPVNIYLVQKKVEAWTRKWVVLSSFSCAMFLVCLFTLVGSVAAGL</sequence>
<feature type="transmembrane region" description="Helical" evidence="8">
    <location>
        <begin position="472"/>
        <end position="492"/>
    </location>
</feature>
<evidence type="ECO:0000313" key="11">
    <source>
        <dbReference type="Proteomes" id="UP000243459"/>
    </source>
</evidence>
<organism evidence="10 11">
    <name type="scientific">Asparagus officinalis</name>
    <name type="common">Garden asparagus</name>
    <dbReference type="NCBI Taxonomy" id="4686"/>
    <lineage>
        <taxon>Eukaryota</taxon>
        <taxon>Viridiplantae</taxon>
        <taxon>Streptophyta</taxon>
        <taxon>Embryophyta</taxon>
        <taxon>Tracheophyta</taxon>
        <taxon>Spermatophyta</taxon>
        <taxon>Magnoliopsida</taxon>
        <taxon>Liliopsida</taxon>
        <taxon>Asparagales</taxon>
        <taxon>Asparagaceae</taxon>
        <taxon>Asparagoideae</taxon>
        <taxon>Asparagus</taxon>
    </lineage>
</organism>
<keyword evidence="4" id="KW-0029">Amino-acid transport</keyword>
<gene>
    <name evidence="10" type="ORF">A4U43_C05F21340</name>
</gene>
<feature type="transmembrane region" description="Helical" evidence="8">
    <location>
        <begin position="634"/>
        <end position="658"/>
    </location>
</feature>
<evidence type="ECO:0000256" key="1">
    <source>
        <dbReference type="ARBA" id="ARBA00004370"/>
    </source>
</evidence>
<dbReference type="EMBL" id="CM007385">
    <property type="protein sequence ID" value="ONK69294.1"/>
    <property type="molecule type" value="Genomic_DNA"/>
</dbReference>
<feature type="region of interest" description="Disordered" evidence="7">
    <location>
        <begin position="1"/>
        <end position="236"/>
    </location>
</feature>
<dbReference type="GO" id="GO:0006865">
    <property type="term" value="P:amino acid transport"/>
    <property type="evidence" value="ECO:0007669"/>
    <property type="project" value="UniProtKB-KW"/>
</dbReference>
<keyword evidence="2" id="KW-0813">Transport</keyword>
<evidence type="ECO:0000256" key="2">
    <source>
        <dbReference type="ARBA" id="ARBA00022448"/>
    </source>
</evidence>
<feature type="transmembrane region" description="Helical" evidence="8">
    <location>
        <begin position="352"/>
        <end position="373"/>
    </location>
</feature>
<dbReference type="PANTHER" id="PTHR48017">
    <property type="entry name" value="OS05G0424000 PROTEIN-RELATED"/>
    <property type="match status" value="1"/>
</dbReference>
<keyword evidence="3 8" id="KW-0812">Transmembrane</keyword>
<feature type="transmembrane region" description="Helical" evidence="8">
    <location>
        <begin position="241"/>
        <end position="261"/>
    </location>
</feature>
<evidence type="ECO:0000256" key="7">
    <source>
        <dbReference type="SAM" id="MobiDB-lite"/>
    </source>
</evidence>
<keyword evidence="11" id="KW-1185">Reference proteome</keyword>